<dbReference type="Proteomes" id="UP000595917">
    <property type="component" value="Chromosome"/>
</dbReference>
<name>A0A7T7XNH5_9SPIR</name>
<reference evidence="1" key="1">
    <citation type="submission" date="2021-01" db="EMBL/GenBank/DDBJ databases">
        <title>Description of Breznakiella homolactica.</title>
        <authorList>
            <person name="Song Y."/>
            <person name="Brune A."/>
        </authorList>
    </citation>
    <scope>NUCLEOTIDE SEQUENCE</scope>
    <source>
        <strain evidence="1">RmG30</strain>
    </source>
</reference>
<gene>
    <name evidence="1" type="ORF">JFL75_01095</name>
</gene>
<dbReference type="AlphaFoldDB" id="A0A7T7XNH5"/>
<sequence>MAQNTALYPILRSFANKNHYPEINIEAFISFLEKYAKRAIPERPEWNRWAEDTSQRVWGELPSLVEDEKIQLLTDEFGTRIVMIHFYVDIIQQAYESPDSTADLPFPDEKSFKLSISEDQIRPISVEYDLSAYIDNPQETQLPIIKLTFPDGLGNTLILASMIPDTLLESAFLKIRNFLRSHNNKEYFQHKLAPSFQGKESQLREVLNQLLVKPFEALRIMKDAGDFSFLFWSYFANFVRSDIKKKKEQLLEETAALQSIYIIEVFNSYYKGKAVKRRESELAFKNLDLLLDKPPFMYTLDNVIKFTDKNGVPLLGQYTQEALEDFLKTKTTESKQDELPELLIVRGLQDERWFVKKTKMLPLCTRLLGDARPLIRKAISKRWLKILKEYQNEPAMESDAEFERLLLKYMTELAPALTALLEDQKLYLVYEELERTQSDIPETSRLYRNGVLIPLNELLLIRRKDTLTDTKILLPFWHSIPILTWLIGFFKNLGKRKQISRAMEQENQAAEDEIIPTKKITSQQHTLKAAAQDLKEQLVPEGETLDSYLQILQERWSRLLNAQAKQNLIEDVNALVRDRLRQILRIQKNSTLTEDTLHRMSNAIINDTPALQRLGSRESLTMYIEIYVIKLVLNIRF</sequence>
<proteinExistence type="predicted"/>
<dbReference type="EMBL" id="CP067089">
    <property type="protein sequence ID" value="QQO09548.1"/>
    <property type="molecule type" value="Genomic_DNA"/>
</dbReference>
<evidence type="ECO:0000313" key="2">
    <source>
        <dbReference type="Proteomes" id="UP000595917"/>
    </source>
</evidence>
<dbReference type="KEGG" id="bhc:JFL75_01095"/>
<evidence type="ECO:0000313" key="1">
    <source>
        <dbReference type="EMBL" id="QQO09548.1"/>
    </source>
</evidence>
<protein>
    <submittedName>
        <fullName evidence="1">Uncharacterized protein</fullName>
    </submittedName>
</protein>
<organism evidence="1 2">
    <name type="scientific">Breznakiella homolactica</name>
    <dbReference type="NCBI Taxonomy" id="2798577"/>
    <lineage>
        <taxon>Bacteria</taxon>
        <taxon>Pseudomonadati</taxon>
        <taxon>Spirochaetota</taxon>
        <taxon>Spirochaetia</taxon>
        <taxon>Spirochaetales</taxon>
        <taxon>Breznakiellaceae</taxon>
        <taxon>Breznakiella</taxon>
    </lineage>
</organism>
<keyword evidence="2" id="KW-1185">Reference proteome</keyword>
<accession>A0A7T7XNH5</accession>
<dbReference type="RefSeq" id="WP_215626851.1">
    <property type="nucleotide sequence ID" value="NZ_CP067089.2"/>
</dbReference>